<protein>
    <submittedName>
        <fullName evidence="1">(Mediterranean fruit fly) hypothetical protein</fullName>
    </submittedName>
</protein>
<evidence type="ECO:0000313" key="1">
    <source>
        <dbReference type="EMBL" id="CAD7011570.1"/>
    </source>
</evidence>
<keyword evidence="2" id="KW-1185">Reference proteome</keyword>
<sequence length="89" mass="9986">MGMIVRYLFDSFKSPLPWTVCDDAWNETCVASGTTPTPEPLSNYQQKLVKLTSISDEWFVKGGCLYTSGIGKLCGLCFLVRGSFRKYCQ</sequence>
<accession>A0A811V8A9</accession>
<reference evidence="1" key="1">
    <citation type="submission" date="2020-11" db="EMBL/GenBank/DDBJ databases">
        <authorList>
            <person name="Whitehead M."/>
        </authorList>
    </citation>
    <scope>NUCLEOTIDE SEQUENCE</scope>
    <source>
        <strain evidence="1">EGII</strain>
    </source>
</reference>
<dbReference type="EMBL" id="CAJHJT010000056">
    <property type="protein sequence ID" value="CAD7011570.1"/>
    <property type="molecule type" value="Genomic_DNA"/>
</dbReference>
<comment type="caution">
    <text evidence="1">The sequence shown here is derived from an EMBL/GenBank/DDBJ whole genome shotgun (WGS) entry which is preliminary data.</text>
</comment>
<dbReference type="SUPFAM" id="SSF161070">
    <property type="entry name" value="SNF-like"/>
    <property type="match status" value="1"/>
</dbReference>
<evidence type="ECO:0000313" key="2">
    <source>
        <dbReference type="Proteomes" id="UP000606786"/>
    </source>
</evidence>
<dbReference type="InterPro" id="IPR037272">
    <property type="entry name" value="SNS_sf"/>
</dbReference>
<proteinExistence type="predicted"/>
<dbReference type="Proteomes" id="UP000606786">
    <property type="component" value="Unassembled WGS sequence"/>
</dbReference>
<name>A0A811V8A9_CERCA</name>
<organism evidence="1 2">
    <name type="scientific">Ceratitis capitata</name>
    <name type="common">Mediterranean fruit fly</name>
    <name type="synonym">Tephritis capitata</name>
    <dbReference type="NCBI Taxonomy" id="7213"/>
    <lineage>
        <taxon>Eukaryota</taxon>
        <taxon>Metazoa</taxon>
        <taxon>Ecdysozoa</taxon>
        <taxon>Arthropoda</taxon>
        <taxon>Hexapoda</taxon>
        <taxon>Insecta</taxon>
        <taxon>Pterygota</taxon>
        <taxon>Neoptera</taxon>
        <taxon>Endopterygota</taxon>
        <taxon>Diptera</taxon>
        <taxon>Brachycera</taxon>
        <taxon>Muscomorpha</taxon>
        <taxon>Tephritoidea</taxon>
        <taxon>Tephritidae</taxon>
        <taxon>Ceratitis</taxon>
        <taxon>Ceratitis</taxon>
    </lineage>
</organism>
<dbReference type="AlphaFoldDB" id="A0A811V8A9"/>
<gene>
    <name evidence="1" type="ORF">CCAP1982_LOCUS19658</name>
</gene>